<evidence type="ECO:0000313" key="9">
    <source>
        <dbReference type="EMBL" id="KAF5842046.1"/>
    </source>
</evidence>
<gene>
    <name evidence="9" type="ORF">DUNSADRAFT_9615</name>
</gene>
<feature type="domain" description="Gamma tubulin complex component C-terminal" evidence="7">
    <location>
        <begin position="1123"/>
        <end position="1527"/>
    </location>
</feature>
<feature type="region of interest" description="Disordered" evidence="6">
    <location>
        <begin position="129"/>
        <end position="190"/>
    </location>
</feature>
<evidence type="ECO:0000256" key="4">
    <source>
        <dbReference type="ARBA" id="ARBA00022701"/>
    </source>
</evidence>
<dbReference type="InterPro" id="IPR041470">
    <property type="entry name" value="GCP_N"/>
</dbReference>
<feature type="compositionally biased region" description="Acidic residues" evidence="6">
    <location>
        <begin position="172"/>
        <end position="182"/>
    </location>
</feature>
<evidence type="ECO:0000259" key="7">
    <source>
        <dbReference type="Pfam" id="PF04130"/>
    </source>
</evidence>
<name>A0ABQ7H5B8_DUNSA</name>
<feature type="compositionally biased region" description="Low complexity" evidence="6">
    <location>
        <begin position="140"/>
        <end position="171"/>
    </location>
</feature>
<keyword evidence="5" id="KW-0206">Cytoskeleton</keyword>
<dbReference type="Pfam" id="PF17681">
    <property type="entry name" value="GCP_N_terminal"/>
    <property type="match status" value="1"/>
</dbReference>
<feature type="region of interest" description="Disordered" evidence="6">
    <location>
        <begin position="819"/>
        <end position="840"/>
    </location>
</feature>
<feature type="compositionally biased region" description="Low complexity" evidence="6">
    <location>
        <begin position="548"/>
        <end position="567"/>
    </location>
</feature>
<evidence type="ECO:0000256" key="3">
    <source>
        <dbReference type="ARBA" id="ARBA00022490"/>
    </source>
</evidence>
<dbReference type="EMBL" id="MU069470">
    <property type="protein sequence ID" value="KAF5842046.1"/>
    <property type="molecule type" value="Genomic_DNA"/>
</dbReference>
<reference evidence="9" key="1">
    <citation type="submission" date="2017-08" db="EMBL/GenBank/DDBJ databases">
        <authorList>
            <person name="Polle J.E."/>
            <person name="Barry K."/>
            <person name="Cushman J."/>
            <person name="Schmutz J."/>
            <person name="Tran D."/>
            <person name="Hathwaick L.T."/>
            <person name="Yim W.C."/>
            <person name="Jenkins J."/>
            <person name="Mckie-Krisberg Z.M."/>
            <person name="Prochnik S."/>
            <person name="Lindquist E."/>
            <person name="Dockter R.B."/>
            <person name="Adam C."/>
            <person name="Molina H."/>
            <person name="Bunkerborg J."/>
            <person name="Jin E."/>
            <person name="Buchheim M."/>
            <person name="Magnuson J."/>
        </authorList>
    </citation>
    <scope>NUCLEOTIDE SEQUENCE</scope>
    <source>
        <strain evidence="9">CCAP 19/18</strain>
    </source>
</reference>
<evidence type="ECO:0000259" key="8">
    <source>
        <dbReference type="Pfam" id="PF17681"/>
    </source>
</evidence>
<proteinExistence type="inferred from homology"/>
<dbReference type="Gene3D" id="1.20.120.1900">
    <property type="entry name" value="Gamma-tubulin complex, C-terminal domain"/>
    <property type="match status" value="1"/>
</dbReference>
<evidence type="ECO:0000256" key="5">
    <source>
        <dbReference type="ARBA" id="ARBA00023212"/>
    </source>
</evidence>
<feature type="region of interest" description="Disordered" evidence="6">
    <location>
        <begin position="224"/>
        <end position="304"/>
    </location>
</feature>
<feature type="region of interest" description="Disordered" evidence="6">
    <location>
        <begin position="1299"/>
        <end position="1322"/>
    </location>
</feature>
<dbReference type="InterPro" id="IPR042241">
    <property type="entry name" value="GCP_C_sf"/>
</dbReference>
<dbReference type="PANTHER" id="PTHR19302">
    <property type="entry name" value="GAMMA TUBULIN COMPLEX PROTEIN"/>
    <property type="match status" value="1"/>
</dbReference>
<organism evidence="9 10">
    <name type="scientific">Dunaliella salina</name>
    <name type="common">Green alga</name>
    <name type="synonym">Protococcus salinus</name>
    <dbReference type="NCBI Taxonomy" id="3046"/>
    <lineage>
        <taxon>Eukaryota</taxon>
        <taxon>Viridiplantae</taxon>
        <taxon>Chlorophyta</taxon>
        <taxon>core chlorophytes</taxon>
        <taxon>Chlorophyceae</taxon>
        <taxon>CS clade</taxon>
        <taxon>Chlamydomonadales</taxon>
        <taxon>Dunaliellaceae</taxon>
        <taxon>Dunaliella</taxon>
    </lineage>
</organism>
<feature type="compositionally biased region" description="Low complexity" evidence="6">
    <location>
        <begin position="224"/>
        <end position="236"/>
    </location>
</feature>
<dbReference type="Pfam" id="PF04130">
    <property type="entry name" value="GCP_C_terminal"/>
    <property type="match status" value="1"/>
</dbReference>
<comment type="caution">
    <text evidence="9">The sequence shown here is derived from an EMBL/GenBank/DDBJ whole genome shotgun (WGS) entry which is preliminary data.</text>
</comment>
<feature type="domain" description="Gamma tubulin complex component protein N-terminal" evidence="8">
    <location>
        <begin position="620"/>
        <end position="732"/>
    </location>
</feature>
<evidence type="ECO:0000256" key="2">
    <source>
        <dbReference type="ARBA" id="ARBA00010337"/>
    </source>
</evidence>
<evidence type="ECO:0000313" key="10">
    <source>
        <dbReference type="Proteomes" id="UP000815325"/>
    </source>
</evidence>
<evidence type="ECO:0000256" key="6">
    <source>
        <dbReference type="SAM" id="MobiDB-lite"/>
    </source>
</evidence>
<sequence>MASQHAIAVQHKQQELLHQLITHVLPVKRGEENYDTAMEFCAGNLNPKYHRYKDVNPKEVQELYSELSDRMEQHSQLSKASHLRQVCNRLTSLGLQGNNEDMDAALLLLLFGLANRPLQRGKILTPQPAVEPAHTAQERAAAVSTAAASSEAVSSSESASEEASSSWSSESDLSDWEDGEDEGKDRDTPALQGFTYAVDDTTQGMQSSGLLTATPLRMDAAGAAAKGHAKATPAKPSCAADLPPSPTKAHLRTQARTVSTRADIAPSAGAAGRLHMPAFPPMPDASDTTQGAAPPPQQQQLAVPSHTDLVPSIVLNPPITGPSLMKVLNLQLSNTLHWQQVLNLQLKTSHLLQVLNLLLNNTSTCFERCWPAPPSAHAQPPSSGHTPTPTPAPFYQPLQGLHVPYLSPGMLHSLLCEFAEAGSQVAWLQAVIASSTTAAAGQAIRVPGIADCLHATPCCQAMLQAAAAQLRTISRPLIELQQANQDKHTSSPSGMHGCPTLLQLRELCSVPMRRVATLHEAVHLALVAQAAAERTAKSGGGTTNGHASSSSTPSISPSTRLPTMRGAGDAGRMGFGGLGEDEVGGLRRSAAAAHASSVLLDALHLMLESNALMTGPVGQVLQQQLLHLFLCALTPLLDGLYTWLYDNWEDHFPEDFFVAPGQHLPETHHLFWSEAFHLLLRPHNTGGSTSYGQVLAECVDTKQIACPRFLQPVACEIFSAGKSLRLLKNSEQGGASASSLALPGLTPLAPLVPPLRAKGLHTGARHRAPLQQQFLDQLHAFLAGHELCPAAQSAEGQDYQGAAMGAALGACKGVQSGLGQQGAAVGGSAPGHAPSNGAGDFVAGAFHREEVQNARDGAVLHPVPLYPPTQPDHPASSASLLPTSPMIQPATQEGGEWGPDGVQGNGWVGSCTGAPLSFSGRMAAAGLNRSTLQAGWMGPSTIKAMQPPLCCSGDDSVAAASSSGLVGDASGRLRSGGRAGGLGMGAMGGRDQEKGRAAWGQQRGGSVLEAQCYSVAAAMSKDSPSLAWEAEDKHRQSSMSIRPDVAHKLRDALMPSSLGGPHAQWLRPKDQAHMQLGWLLEEPCLDLPPLELTLEHCLLGILRQRVEDIGQSLLSCLLSDWGLLAELSALKNLFLMASPAAQTWADRTLSGMLFNGRPLEEHHEYELEVALQEVIAEAGQDEDLPSVEAMSIMLDKERVVEMRSKAAAAKANDPGSGSSQTHLARSAHCALHSVLELEGLQFRYEPSWLMSMIGGSDSISSYNNALVFLMQIRAARMALEDARVRSWKSWKYQAISSSPYSRASTPRSEPAATQPGTAGPLGLAHLPSLQRSPLWAASIGRPSLGASSNGGVLAGAANLNAKEEDLIMQEMSHFVSNLDQFVVDRLLCGAWMQLEQELDQARTLDDVVQHHRTFLATLNRQAGRGTHGDTAGAWKHLVFGINKVLDQVLLFCSALRALSSYQTRAGGSNTQLEGGVAGVHDSLRIASSEFRRLHRYLLKFLGNKTHKIGGEPDLENLIMRINFNFYYDDSFM</sequence>
<dbReference type="CDD" id="cd22572">
    <property type="entry name" value="GCP5_NTD"/>
    <property type="match status" value="1"/>
</dbReference>
<evidence type="ECO:0000256" key="1">
    <source>
        <dbReference type="ARBA" id="ARBA00004245"/>
    </source>
</evidence>
<dbReference type="InterPro" id="IPR059169">
    <property type="entry name" value="GCP5_N_ext"/>
</dbReference>
<comment type="similarity">
    <text evidence="2">Belongs to the TUBGCP family.</text>
</comment>
<feature type="region of interest" description="Disordered" evidence="6">
    <location>
        <begin position="536"/>
        <end position="574"/>
    </location>
</feature>
<keyword evidence="3" id="KW-0963">Cytoplasm</keyword>
<accession>A0ABQ7H5B8</accession>
<dbReference type="InterPro" id="IPR040457">
    <property type="entry name" value="GCP_C"/>
</dbReference>
<dbReference type="Proteomes" id="UP000815325">
    <property type="component" value="Unassembled WGS sequence"/>
</dbReference>
<dbReference type="PANTHER" id="PTHR19302:SF59">
    <property type="entry name" value="HYPOTHETICAL GAMMA-TUBULIN COMPLEX"/>
    <property type="match status" value="1"/>
</dbReference>
<protein>
    <submittedName>
        <fullName evidence="9">Spc98 family-domain-containing protein</fullName>
    </submittedName>
</protein>
<keyword evidence="10" id="KW-1185">Reference proteome</keyword>
<keyword evidence="4" id="KW-0493">Microtubule</keyword>
<comment type="subcellular location">
    <subcellularLocation>
        <location evidence="1">Cytoplasm</location>
        <location evidence="1">Cytoskeleton</location>
    </subcellularLocation>
</comment>
<dbReference type="InterPro" id="IPR007259">
    <property type="entry name" value="GCP"/>
</dbReference>